<sequence>MSLWRYLKKLPPLELQHQQDELRALSNTLTAWTPEMYETTSHKKLGLDQALIQMISNDMQPISIVEDGVFGNFCQAMNPKFPSRQVISKTLIPAMFEEAQRKLG</sequence>
<gene>
    <name evidence="1" type="ORF">TCAL_15567</name>
</gene>
<dbReference type="AlphaFoldDB" id="A0A553PCV6"/>
<name>A0A553PCV6_TIGCA</name>
<evidence type="ECO:0000313" key="2">
    <source>
        <dbReference type="Proteomes" id="UP000318571"/>
    </source>
</evidence>
<accession>A0A553PCV6</accession>
<dbReference type="SUPFAM" id="SSF140996">
    <property type="entry name" value="Hermes dimerisation domain"/>
    <property type="match status" value="1"/>
</dbReference>
<dbReference type="EMBL" id="VCGU01000005">
    <property type="protein sequence ID" value="TRY75522.1"/>
    <property type="molecule type" value="Genomic_DNA"/>
</dbReference>
<keyword evidence="2" id="KW-1185">Reference proteome</keyword>
<comment type="caution">
    <text evidence="1">The sequence shown here is derived from an EMBL/GenBank/DDBJ whole genome shotgun (WGS) entry which is preliminary data.</text>
</comment>
<evidence type="ECO:0000313" key="1">
    <source>
        <dbReference type="EMBL" id="TRY75522.1"/>
    </source>
</evidence>
<dbReference type="Proteomes" id="UP000318571">
    <property type="component" value="Chromosome 2"/>
</dbReference>
<proteinExistence type="predicted"/>
<organism evidence="1 2">
    <name type="scientific">Tigriopus californicus</name>
    <name type="common">Marine copepod</name>
    <dbReference type="NCBI Taxonomy" id="6832"/>
    <lineage>
        <taxon>Eukaryota</taxon>
        <taxon>Metazoa</taxon>
        <taxon>Ecdysozoa</taxon>
        <taxon>Arthropoda</taxon>
        <taxon>Crustacea</taxon>
        <taxon>Multicrustacea</taxon>
        <taxon>Hexanauplia</taxon>
        <taxon>Copepoda</taxon>
        <taxon>Harpacticoida</taxon>
        <taxon>Harpacticidae</taxon>
        <taxon>Tigriopus</taxon>
    </lineage>
</organism>
<reference evidence="1 2" key="1">
    <citation type="journal article" date="2018" name="Nat. Ecol. Evol.">
        <title>Genomic signatures of mitonuclear coevolution across populations of Tigriopus californicus.</title>
        <authorList>
            <person name="Barreto F.S."/>
            <person name="Watson E.T."/>
            <person name="Lima T.G."/>
            <person name="Willett C.S."/>
            <person name="Edmands S."/>
            <person name="Li W."/>
            <person name="Burton R.S."/>
        </authorList>
    </citation>
    <scope>NUCLEOTIDE SEQUENCE [LARGE SCALE GENOMIC DNA]</scope>
    <source>
        <strain evidence="1 2">San Diego</strain>
    </source>
</reference>
<protein>
    <submittedName>
        <fullName evidence="1">Uncharacterized protein</fullName>
    </submittedName>
</protein>